<protein>
    <submittedName>
        <fullName evidence="2">Cupin-like domain-containing protein</fullName>
    </submittedName>
</protein>
<feature type="domain" description="JmjC" evidence="1">
    <location>
        <begin position="182"/>
        <end position="330"/>
    </location>
</feature>
<accession>A0A516SME7</accession>
<dbReference type="Proteomes" id="UP000317550">
    <property type="component" value="Chromosome"/>
</dbReference>
<dbReference type="Gene3D" id="2.60.120.650">
    <property type="entry name" value="Cupin"/>
    <property type="match status" value="1"/>
</dbReference>
<keyword evidence="3" id="KW-1185">Reference proteome</keyword>
<proteinExistence type="predicted"/>
<dbReference type="KEGG" id="cari:FNU76_14910"/>
<dbReference type="Pfam" id="PF13621">
    <property type="entry name" value="Cupin_8"/>
    <property type="match status" value="1"/>
</dbReference>
<dbReference type="AlphaFoldDB" id="A0A516SME7"/>
<dbReference type="PROSITE" id="PS51184">
    <property type="entry name" value="JMJC"/>
    <property type="match status" value="1"/>
</dbReference>
<dbReference type="PANTHER" id="PTHR12461:SF105">
    <property type="entry name" value="HYPOXIA-INDUCIBLE FACTOR 1-ALPHA INHIBITOR"/>
    <property type="match status" value="1"/>
</dbReference>
<reference evidence="3" key="1">
    <citation type="submission" date="2019-07" db="EMBL/GenBank/DDBJ databases">
        <title>Chitinimonas sp. nov., isolated from Ny-Alesund, arctica soil.</title>
        <authorList>
            <person name="Xu Q."/>
            <person name="Peng F."/>
        </authorList>
    </citation>
    <scope>NUCLEOTIDE SEQUENCE [LARGE SCALE GENOMIC DNA]</scope>
    <source>
        <strain evidence="3">R3-44</strain>
    </source>
</reference>
<dbReference type="OrthoDB" id="9792649at2"/>
<dbReference type="EMBL" id="CP041730">
    <property type="protein sequence ID" value="QDQ29334.1"/>
    <property type="molecule type" value="Genomic_DNA"/>
</dbReference>
<dbReference type="PANTHER" id="PTHR12461">
    <property type="entry name" value="HYPOXIA-INDUCIBLE FACTOR 1 ALPHA INHIBITOR-RELATED"/>
    <property type="match status" value="1"/>
</dbReference>
<dbReference type="InterPro" id="IPR041667">
    <property type="entry name" value="Cupin_8"/>
</dbReference>
<evidence type="ECO:0000259" key="1">
    <source>
        <dbReference type="PROSITE" id="PS51184"/>
    </source>
</evidence>
<evidence type="ECO:0000313" key="3">
    <source>
        <dbReference type="Proteomes" id="UP000317550"/>
    </source>
</evidence>
<dbReference type="InterPro" id="IPR003347">
    <property type="entry name" value="JmjC_dom"/>
</dbReference>
<gene>
    <name evidence="2" type="ORF">FNU76_14910</name>
</gene>
<dbReference type="SMART" id="SM00558">
    <property type="entry name" value="JmjC"/>
    <property type="match status" value="1"/>
</dbReference>
<name>A0A516SME7_9NEIS</name>
<sequence length="332" mass="38293">MQVDDEWRRWIAENLLLDSDPASILQAMLSQGIAEADACRELDAARRSPYLAGGDRLRARLKKRNWPLDIQRKLNRLDARMRQVPKRHRLDGQAFFDDFYVLNRPVVITGMLDDWPALSTWGVDYFRRRFADRQVEVQFGRSQDANYEINQPHLRRSMPFGEYLDLIAAGGQSNDFYMTANNSSSNRQALAELWQDIGGLPAYLDGQRDSGFLWFGPKGTRTPFHHDLTNNFMAQLAGRKRIKLVPAVELGQMYNDLHCYTPVDGGAIDYERFPRMRDAQILEVILEPGEILFLPVGCWHYVEGLDVSITMSFTNFRWDNDFASAYDSYHGV</sequence>
<organism evidence="2 3">
    <name type="scientific">Chitinimonas arctica</name>
    <dbReference type="NCBI Taxonomy" id="2594795"/>
    <lineage>
        <taxon>Bacteria</taxon>
        <taxon>Pseudomonadati</taxon>
        <taxon>Pseudomonadota</taxon>
        <taxon>Betaproteobacteria</taxon>
        <taxon>Neisseriales</taxon>
        <taxon>Chitinibacteraceae</taxon>
        <taxon>Chitinimonas</taxon>
    </lineage>
</organism>
<dbReference type="SUPFAM" id="SSF51197">
    <property type="entry name" value="Clavaminate synthase-like"/>
    <property type="match status" value="1"/>
</dbReference>
<evidence type="ECO:0000313" key="2">
    <source>
        <dbReference type="EMBL" id="QDQ29334.1"/>
    </source>
</evidence>